<gene>
    <name evidence="3" type="ORF">SAMN05421804_11423</name>
</gene>
<feature type="coiled-coil region" evidence="1">
    <location>
        <begin position="84"/>
        <end position="123"/>
    </location>
</feature>
<dbReference type="InterPro" id="IPR001943">
    <property type="entry name" value="UVR_dom"/>
</dbReference>
<dbReference type="InterPro" id="IPR025542">
    <property type="entry name" value="YacH"/>
</dbReference>
<protein>
    <submittedName>
        <fullName evidence="3">Protein arginine kinase activator</fullName>
    </submittedName>
</protein>
<dbReference type="GO" id="GO:0050897">
    <property type="term" value="F:cobalt ion binding"/>
    <property type="evidence" value="ECO:0007669"/>
    <property type="project" value="TreeGrafter"/>
</dbReference>
<evidence type="ECO:0000313" key="3">
    <source>
        <dbReference type="EMBL" id="SDJ33803.1"/>
    </source>
</evidence>
<name>A0A1G8SX83_9CLOT</name>
<dbReference type="EMBL" id="FNDZ01000014">
    <property type="protein sequence ID" value="SDJ33803.1"/>
    <property type="molecule type" value="Genomic_DNA"/>
</dbReference>
<organism evidence="3 4">
    <name type="scientific">Proteiniclasticum ruminis</name>
    <dbReference type="NCBI Taxonomy" id="398199"/>
    <lineage>
        <taxon>Bacteria</taxon>
        <taxon>Bacillati</taxon>
        <taxon>Bacillota</taxon>
        <taxon>Clostridia</taxon>
        <taxon>Eubacteriales</taxon>
        <taxon>Clostridiaceae</taxon>
        <taxon>Proteiniclasticum</taxon>
    </lineage>
</organism>
<dbReference type="GO" id="GO:0008270">
    <property type="term" value="F:zinc ion binding"/>
    <property type="evidence" value="ECO:0007669"/>
    <property type="project" value="TreeGrafter"/>
</dbReference>
<dbReference type="PIRSF" id="PIRSF015034">
    <property type="entry name" value="YacH"/>
    <property type="match status" value="1"/>
</dbReference>
<dbReference type="Pfam" id="PF02151">
    <property type="entry name" value="UVR"/>
    <property type="match status" value="1"/>
</dbReference>
<keyword evidence="3" id="KW-0808">Transferase</keyword>
<dbReference type="GO" id="GO:0005507">
    <property type="term" value="F:copper ion binding"/>
    <property type="evidence" value="ECO:0007669"/>
    <property type="project" value="TreeGrafter"/>
</dbReference>
<dbReference type="GO" id="GO:0016301">
    <property type="term" value="F:kinase activity"/>
    <property type="evidence" value="ECO:0007669"/>
    <property type="project" value="UniProtKB-KW"/>
</dbReference>
<dbReference type="SUPFAM" id="SSF46600">
    <property type="entry name" value="C-terminal UvrC-binding domain of UvrB"/>
    <property type="match status" value="1"/>
</dbReference>
<dbReference type="PANTHER" id="PTHR38430">
    <property type="entry name" value="PROTEIN-ARGININE KINASE ACTIVATOR PROTEIN"/>
    <property type="match status" value="1"/>
</dbReference>
<accession>A0A1G8SX83</accession>
<dbReference type="AlphaFoldDB" id="A0A1G8SX83"/>
<dbReference type="GO" id="GO:1990170">
    <property type="term" value="P:stress response to cadmium ion"/>
    <property type="evidence" value="ECO:0007669"/>
    <property type="project" value="TreeGrafter"/>
</dbReference>
<dbReference type="RefSeq" id="WP_051651718.1">
    <property type="nucleotide sequence ID" value="NZ_DAMAXS010000042.1"/>
</dbReference>
<dbReference type="InterPro" id="IPR036876">
    <property type="entry name" value="UVR_dom_sf"/>
</dbReference>
<sequence length="125" mass="14394">MSMDSFFGSLFDMVESSKMEIDRCPKCHITFQDFQRSGLLGCSYCYEHFSKSLIPTIKRVQGGLLHTGKIPKNASQEVVSRRKVDELKLRLKELIQEENFEEAAKVRDEIQELKKIFEAGEEDAT</sequence>
<dbReference type="Gene3D" id="4.10.860.10">
    <property type="entry name" value="UVR domain"/>
    <property type="match status" value="1"/>
</dbReference>
<dbReference type="GO" id="GO:1990169">
    <property type="term" value="P:stress response to copper ion"/>
    <property type="evidence" value="ECO:0007669"/>
    <property type="project" value="TreeGrafter"/>
</dbReference>
<dbReference type="PROSITE" id="PS50151">
    <property type="entry name" value="UVR"/>
    <property type="match status" value="1"/>
</dbReference>
<dbReference type="PANTHER" id="PTHR38430:SF1">
    <property type="entry name" value="PROTEIN-ARGININE KINASE ACTIVATOR PROTEIN"/>
    <property type="match status" value="1"/>
</dbReference>
<evidence type="ECO:0000256" key="1">
    <source>
        <dbReference type="SAM" id="Coils"/>
    </source>
</evidence>
<keyword evidence="3" id="KW-0418">Kinase</keyword>
<evidence type="ECO:0000313" key="4">
    <source>
        <dbReference type="Proteomes" id="UP000183255"/>
    </source>
</evidence>
<proteinExistence type="predicted"/>
<dbReference type="Proteomes" id="UP000183255">
    <property type="component" value="Unassembled WGS sequence"/>
</dbReference>
<keyword evidence="1" id="KW-0175">Coiled coil</keyword>
<dbReference type="GO" id="GO:0046870">
    <property type="term" value="F:cadmium ion binding"/>
    <property type="evidence" value="ECO:0007669"/>
    <property type="project" value="TreeGrafter"/>
</dbReference>
<reference evidence="3 4" key="1">
    <citation type="submission" date="2016-10" db="EMBL/GenBank/DDBJ databases">
        <authorList>
            <person name="de Groot N.N."/>
        </authorList>
    </citation>
    <scope>NUCLEOTIDE SEQUENCE [LARGE SCALE GENOMIC DNA]</scope>
    <source>
        <strain evidence="3 4">CGMCC 1.5058</strain>
    </source>
</reference>
<feature type="domain" description="UVR" evidence="2">
    <location>
        <begin position="81"/>
        <end position="116"/>
    </location>
</feature>
<evidence type="ECO:0000259" key="2">
    <source>
        <dbReference type="PROSITE" id="PS50151"/>
    </source>
</evidence>